<evidence type="ECO:0000313" key="3">
    <source>
        <dbReference type="Proteomes" id="UP001415857"/>
    </source>
</evidence>
<protein>
    <submittedName>
        <fullName evidence="2">Uncharacterized protein</fullName>
    </submittedName>
</protein>
<feature type="compositionally biased region" description="Polar residues" evidence="1">
    <location>
        <begin position="35"/>
        <end position="44"/>
    </location>
</feature>
<name>A0AAP0X2K8_LIQFO</name>
<dbReference type="EMBL" id="JBBPBK010000004">
    <property type="protein sequence ID" value="KAK9287111.1"/>
    <property type="molecule type" value="Genomic_DNA"/>
</dbReference>
<feature type="compositionally biased region" description="Basic and acidic residues" evidence="1">
    <location>
        <begin position="58"/>
        <end position="73"/>
    </location>
</feature>
<dbReference type="AlphaFoldDB" id="A0AAP0X2K8"/>
<organism evidence="2 3">
    <name type="scientific">Liquidambar formosana</name>
    <name type="common">Formosan gum</name>
    <dbReference type="NCBI Taxonomy" id="63359"/>
    <lineage>
        <taxon>Eukaryota</taxon>
        <taxon>Viridiplantae</taxon>
        <taxon>Streptophyta</taxon>
        <taxon>Embryophyta</taxon>
        <taxon>Tracheophyta</taxon>
        <taxon>Spermatophyta</taxon>
        <taxon>Magnoliopsida</taxon>
        <taxon>eudicotyledons</taxon>
        <taxon>Gunneridae</taxon>
        <taxon>Pentapetalae</taxon>
        <taxon>Saxifragales</taxon>
        <taxon>Altingiaceae</taxon>
        <taxon>Liquidambar</taxon>
    </lineage>
</organism>
<dbReference type="Proteomes" id="UP001415857">
    <property type="component" value="Unassembled WGS sequence"/>
</dbReference>
<evidence type="ECO:0000256" key="1">
    <source>
        <dbReference type="SAM" id="MobiDB-lite"/>
    </source>
</evidence>
<reference evidence="2 3" key="1">
    <citation type="journal article" date="2024" name="Plant J.">
        <title>Genome sequences and population genomics reveal climatic adaptation and genomic divergence between two closely related sweetgum species.</title>
        <authorList>
            <person name="Xu W.Q."/>
            <person name="Ren C.Q."/>
            <person name="Zhang X.Y."/>
            <person name="Comes H.P."/>
            <person name="Liu X.H."/>
            <person name="Li Y.G."/>
            <person name="Kettle C.J."/>
            <person name="Jalonen R."/>
            <person name="Gaisberger H."/>
            <person name="Ma Y.Z."/>
            <person name="Qiu Y.X."/>
        </authorList>
    </citation>
    <scope>NUCLEOTIDE SEQUENCE [LARGE SCALE GENOMIC DNA]</scope>
    <source>
        <strain evidence="2">Hangzhou</strain>
    </source>
</reference>
<gene>
    <name evidence="2" type="ORF">L1049_015522</name>
</gene>
<accession>A0AAP0X2K8</accession>
<comment type="caution">
    <text evidence="2">The sequence shown here is derived from an EMBL/GenBank/DDBJ whole genome shotgun (WGS) entry which is preliminary data.</text>
</comment>
<proteinExistence type="predicted"/>
<sequence>MAFSTVISSSPHLYLPKRHPNLQRTIRCSSSSSSIARPSTTQFDPSDLLDDPNCRNQPEARRSDSSKVPRTDL</sequence>
<keyword evidence="3" id="KW-1185">Reference proteome</keyword>
<evidence type="ECO:0000313" key="2">
    <source>
        <dbReference type="EMBL" id="KAK9287111.1"/>
    </source>
</evidence>
<feature type="region of interest" description="Disordered" evidence="1">
    <location>
        <begin position="26"/>
        <end position="73"/>
    </location>
</feature>